<comment type="caution">
    <text evidence="1">The sequence shown here is derived from an EMBL/GenBank/DDBJ whole genome shotgun (WGS) entry which is preliminary data.</text>
</comment>
<gene>
    <name evidence="1" type="ORF">DNJ73_06710</name>
</gene>
<dbReference type="AlphaFoldDB" id="A0A318R1U2"/>
<evidence type="ECO:0000313" key="1">
    <source>
        <dbReference type="EMBL" id="PYE01433.1"/>
    </source>
</evidence>
<evidence type="ECO:0000313" key="2">
    <source>
        <dbReference type="Proteomes" id="UP000247807"/>
    </source>
</evidence>
<protein>
    <recommendedName>
        <fullName evidence="3">Tetratricopeptide repeat protein</fullName>
    </recommendedName>
</protein>
<sequence length="213" mass="24641">MKSFDESSFFYNEAINLINLDDYDGAINFIKKNINILVNPADIALAYLSCGFLNDKLGDNISAIADFSKTISLEDGIEVIDFRSKDVSLSGRSNSRYKNGDFEGAIEDKRKAKKIRLFEIYKHKELNSNKIDYKNILLGTFLEKDLELKYRILIKVSRIEKNKYDLISDYKKVISDKKKEEVIKKLESLSELKYKAGDFKAAIRAIRRAEKYY</sequence>
<dbReference type="InterPro" id="IPR011990">
    <property type="entry name" value="TPR-like_helical_dom_sf"/>
</dbReference>
<proteinExistence type="predicted"/>
<dbReference type="RefSeq" id="WP_158466942.1">
    <property type="nucleotide sequence ID" value="NZ_QJUE01000005.1"/>
</dbReference>
<accession>A0A318R1U2</accession>
<dbReference type="OrthoDB" id="540277at2"/>
<dbReference type="Gene3D" id="1.25.40.10">
    <property type="entry name" value="Tetratricopeptide repeat domain"/>
    <property type="match status" value="1"/>
</dbReference>
<evidence type="ECO:0008006" key="3">
    <source>
        <dbReference type="Google" id="ProtNLM"/>
    </source>
</evidence>
<dbReference type="EMBL" id="QJUE01000005">
    <property type="protein sequence ID" value="PYE01433.1"/>
    <property type="molecule type" value="Genomic_DNA"/>
</dbReference>
<dbReference type="SUPFAM" id="SSF48452">
    <property type="entry name" value="TPR-like"/>
    <property type="match status" value="1"/>
</dbReference>
<name>A0A318R1U2_PROMR</name>
<dbReference type="Proteomes" id="UP000247807">
    <property type="component" value="Unassembled WGS sequence"/>
</dbReference>
<organism evidence="1 2">
    <name type="scientific">Prochlorococcus marinus XMU1408</name>
    <dbReference type="NCBI Taxonomy" id="2213228"/>
    <lineage>
        <taxon>Bacteria</taxon>
        <taxon>Bacillati</taxon>
        <taxon>Cyanobacteriota</taxon>
        <taxon>Cyanophyceae</taxon>
        <taxon>Synechococcales</taxon>
        <taxon>Prochlorococcaceae</taxon>
        <taxon>Prochlorococcus</taxon>
    </lineage>
</organism>
<reference evidence="1 2" key="1">
    <citation type="journal article" date="2018" name="Appl. Environ. Microbiol.">
        <title>Genome rearrangement shapes Prochlorococcus ecological adaptation.</title>
        <authorList>
            <person name="Yan W."/>
            <person name="Wei S."/>
            <person name="Wang Q."/>
            <person name="Xiao X."/>
            <person name="Zeng Q."/>
            <person name="Jiao N."/>
            <person name="Zhang R."/>
        </authorList>
    </citation>
    <scope>NUCLEOTIDE SEQUENCE [LARGE SCALE GENOMIC DNA]</scope>
    <source>
        <strain evidence="1 2">XMU1408</strain>
    </source>
</reference>